<proteinExistence type="predicted"/>
<feature type="compositionally biased region" description="Basic and acidic residues" evidence="1">
    <location>
        <begin position="105"/>
        <end position="118"/>
    </location>
</feature>
<reference evidence="5" key="2">
    <citation type="submission" date="2019-09" db="UniProtKB">
        <authorList>
            <consortium name="WormBaseParasite"/>
        </authorList>
    </citation>
    <scope>IDENTIFICATION</scope>
</reference>
<keyword evidence="4" id="KW-1185">Reference proteome</keyword>
<evidence type="ECO:0000313" key="4">
    <source>
        <dbReference type="Proteomes" id="UP000050761"/>
    </source>
</evidence>
<dbReference type="OrthoDB" id="428577at2759"/>
<evidence type="ECO:0000313" key="5">
    <source>
        <dbReference type="WBParaSite" id="HPBE_0002174001-mRNA-1"/>
    </source>
</evidence>
<dbReference type="InterPro" id="IPR029071">
    <property type="entry name" value="Ubiquitin-like_domsf"/>
</dbReference>
<evidence type="ECO:0000313" key="3">
    <source>
        <dbReference type="EMBL" id="VDP27756.1"/>
    </source>
</evidence>
<dbReference type="Pfam" id="PF00240">
    <property type="entry name" value="ubiquitin"/>
    <property type="match status" value="1"/>
</dbReference>
<dbReference type="InterPro" id="IPR000626">
    <property type="entry name" value="Ubiquitin-like_dom"/>
</dbReference>
<dbReference type="WBParaSite" id="HPBE_0002174001-mRNA-1">
    <property type="protein sequence ID" value="HPBE_0002174001-mRNA-1"/>
    <property type="gene ID" value="HPBE_0002174001"/>
</dbReference>
<evidence type="ECO:0000256" key="1">
    <source>
        <dbReference type="SAM" id="MobiDB-lite"/>
    </source>
</evidence>
<feature type="region of interest" description="Disordered" evidence="1">
    <location>
        <begin position="71"/>
        <end position="118"/>
    </location>
</feature>
<sequence>MEGVEEAKILVPASSKVADLKASVSEVTDVLPDKMVLLYKGTEIKGDDQPISAFGISEDCELVMSVKMSTGSKVASNKPKVSNMSTTKRRRTPMETKYSQWTPEKQMEHELTRNRMKV</sequence>
<dbReference type="EMBL" id="UZAH01033294">
    <property type="protein sequence ID" value="VDP27756.1"/>
    <property type="molecule type" value="Genomic_DNA"/>
</dbReference>
<reference evidence="3 4" key="1">
    <citation type="submission" date="2018-11" db="EMBL/GenBank/DDBJ databases">
        <authorList>
            <consortium name="Pathogen Informatics"/>
        </authorList>
    </citation>
    <scope>NUCLEOTIDE SEQUENCE [LARGE SCALE GENOMIC DNA]</scope>
</reference>
<dbReference type="CDD" id="cd17039">
    <property type="entry name" value="Ubl_ubiquitin_like"/>
    <property type="match status" value="1"/>
</dbReference>
<accession>A0A183GGV0</accession>
<accession>A0A3P8GA03</accession>
<dbReference type="Proteomes" id="UP000050761">
    <property type="component" value="Unassembled WGS sequence"/>
</dbReference>
<protein>
    <submittedName>
        <fullName evidence="5">Ubiquitin-like domain-containing protein</fullName>
    </submittedName>
</protein>
<dbReference type="PROSITE" id="PS50053">
    <property type="entry name" value="UBIQUITIN_2"/>
    <property type="match status" value="1"/>
</dbReference>
<organism evidence="4 5">
    <name type="scientific">Heligmosomoides polygyrus</name>
    <name type="common">Parasitic roundworm</name>
    <dbReference type="NCBI Taxonomy" id="6339"/>
    <lineage>
        <taxon>Eukaryota</taxon>
        <taxon>Metazoa</taxon>
        <taxon>Ecdysozoa</taxon>
        <taxon>Nematoda</taxon>
        <taxon>Chromadorea</taxon>
        <taxon>Rhabditida</taxon>
        <taxon>Rhabditina</taxon>
        <taxon>Rhabditomorpha</taxon>
        <taxon>Strongyloidea</taxon>
        <taxon>Heligmosomidae</taxon>
        <taxon>Heligmosomoides</taxon>
    </lineage>
</organism>
<feature type="compositionally biased region" description="Polar residues" evidence="1">
    <location>
        <begin position="71"/>
        <end position="86"/>
    </location>
</feature>
<name>A0A183GGV0_HELPZ</name>
<feature type="domain" description="Ubiquitin-like" evidence="2">
    <location>
        <begin position="1"/>
        <end position="71"/>
    </location>
</feature>
<dbReference type="SUPFAM" id="SSF54236">
    <property type="entry name" value="Ubiquitin-like"/>
    <property type="match status" value="1"/>
</dbReference>
<gene>
    <name evidence="3" type="ORF">HPBE_LOCUS21739</name>
</gene>
<dbReference type="AlphaFoldDB" id="A0A183GGV0"/>
<dbReference type="Gene3D" id="3.10.20.90">
    <property type="entry name" value="Phosphatidylinositol 3-kinase Catalytic Subunit, Chain A, domain 1"/>
    <property type="match status" value="1"/>
</dbReference>
<evidence type="ECO:0000259" key="2">
    <source>
        <dbReference type="PROSITE" id="PS50053"/>
    </source>
</evidence>